<dbReference type="OMA" id="CQSGHTS"/>
<feature type="coiled-coil region" evidence="1">
    <location>
        <begin position="1197"/>
        <end position="1256"/>
    </location>
</feature>
<feature type="coiled-coil region" evidence="1">
    <location>
        <begin position="609"/>
        <end position="657"/>
    </location>
</feature>
<proteinExistence type="predicted"/>
<evidence type="ECO:0000256" key="2">
    <source>
        <dbReference type="SAM" id="MobiDB-lite"/>
    </source>
</evidence>
<dbReference type="OrthoDB" id="10064205at2759"/>
<keyword evidence="1" id="KW-0175">Coiled coil</keyword>
<dbReference type="GO" id="GO:0007099">
    <property type="term" value="P:centriole replication"/>
    <property type="evidence" value="ECO:0007669"/>
    <property type="project" value="TreeGrafter"/>
</dbReference>
<dbReference type="PANTHER" id="PTHR10337:SF6">
    <property type="entry name" value="CENTROSOMAL PROTEIN OF 152 KDA"/>
    <property type="match status" value="1"/>
</dbReference>
<reference evidence="4" key="5">
    <citation type="submission" date="2025-09" db="UniProtKB">
        <authorList>
            <consortium name="Ensembl"/>
        </authorList>
    </citation>
    <scope>IDENTIFICATION</scope>
</reference>
<dbReference type="PANTHER" id="PTHR10337">
    <property type="entry name" value="SHC TRANSFORMING PROTEIN"/>
    <property type="match status" value="1"/>
</dbReference>
<dbReference type="InterPro" id="IPR057659">
    <property type="entry name" value="CEP152_CC"/>
</dbReference>
<feature type="domain" description="CEP152 CEP63 binding coiled coil" evidence="3">
    <location>
        <begin position="1303"/>
        <end position="1353"/>
    </location>
</feature>
<evidence type="ECO:0000259" key="3">
    <source>
        <dbReference type="Pfam" id="PF25770"/>
    </source>
</evidence>
<dbReference type="InParanoid" id="A0A4W3K972"/>
<evidence type="ECO:0000313" key="4">
    <source>
        <dbReference type="Ensembl" id="ENSCMIP00000048866.1"/>
    </source>
</evidence>
<reference evidence="5" key="1">
    <citation type="journal article" date="2006" name="Science">
        <title>Ancient noncoding elements conserved in the human genome.</title>
        <authorList>
            <person name="Venkatesh B."/>
            <person name="Kirkness E.F."/>
            <person name="Loh Y.H."/>
            <person name="Halpern A.L."/>
            <person name="Lee A.P."/>
            <person name="Johnson J."/>
            <person name="Dandona N."/>
            <person name="Viswanathan L.D."/>
            <person name="Tay A."/>
            <person name="Venter J.C."/>
            <person name="Strausberg R.L."/>
            <person name="Brenner S."/>
        </authorList>
    </citation>
    <scope>NUCLEOTIDE SEQUENCE [LARGE SCALE GENOMIC DNA]</scope>
</reference>
<keyword evidence="5" id="KW-1185">Reference proteome</keyword>
<dbReference type="InterPro" id="IPR057664">
    <property type="entry name" value="CEP152_PLK4_bind"/>
</dbReference>
<feature type="coiled-coil region" evidence="1">
    <location>
        <begin position="1006"/>
        <end position="1100"/>
    </location>
</feature>
<dbReference type="Pfam" id="PF25770">
    <property type="entry name" value="CC_CEP63-bind_CEP152"/>
    <property type="match status" value="1"/>
</dbReference>
<dbReference type="Proteomes" id="UP000314986">
    <property type="component" value="Unassembled WGS sequence"/>
</dbReference>
<dbReference type="InterPro" id="IPR051235">
    <property type="entry name" value="CEP152/SHC-Transforming"/>
</dbReference>
<dbReference type="GO" id="GO:0005813">
    <property type="term" value="C:centrosome"/>
    <property type="evidence" value="ECO:0007669"/>
    <property type="project" value="TreeGrafter"/>
</dbReference>
<dbReference type="Pfam" id="PF25769">
    <property type="entry name" value="PLK4_bind_CEP152"/>
    <property type="match status" value="1"/>
</dbReference>
<protein>
    <recommendedName>
        <fullName evidence="3">CEP152 CEP63 binding coiled coil domain-containing protein</fullName>
    </recommendedName>
</protein>
<reference evidence="5" key="2">
    <citation type="journal article" date="2007" name="PLoS Biol.">
        <title>Survey sequencing and comparative analysis of the elephant shark (Callorhinchus milii) genome.</title>
        <authorList>
            <person name="Venkatesh B."/>
            <person name="Kirkness E.F."/>
            <person name="Loh Y.H."/>
            <person name="Halpern A.L."/>
            <person name="Lee A.P."/>
            <person name="Johnson J."/>
            <person name="Dandona N."/>
            <person name="Viswanathan L.D."/>
            <person name="Tay A."/>
            <person name="Venter J.C."/>
            <person name="Strausberg R.L."/>
            <person name="Brenner S."/>
        </authorList>
    </citation>
    <scope>NUCLEOTIDE SEQUENCE [LARGE SCALE GENOMIC DNA]</scope>
</reference>
<name>A0A4W3K972_CALMI</name>
<evidence type="ECO:0000313" key="5">
    <source>
        <dbReference type="Proteomes" id="UP000314986"/>
    </source>
</evidence>
<feature type="compositionally biased region" description="Basic and acidic residues" evidence="2">
    <location>
        <begin position="1400"/>
        <end position="1415"/>
    </location>
</feature>
<gene>
    <name evidence="4" type="primary">cep152</name>
</gene>
<dbReference type="STRING" id="7868.ENSCMIP00000048866"/>
<reference evidence="5" key="3">
    <citation type="journal article" date="2014" name="Nature">
        <title>Elephant shark genome provides unique insights into gnathostome evolution.</title>
        <authorList>
            <consortium name="International Elephant Shark Genome Sequencing Consortium"/>
            <person name="Venkatesh B."/>
            <person name="Lee A.P."/>
            <person name="Ravi V."/>
            <person name="Maurya A.K."/>
            <person name="Lian M.M."/>
            <person name="Swann J.B."/>
            <person name="Ohta Y."/>
            <person name="Flajnik M.F."/>
            <person name="Sutoh Y."/>
            <person name="Kasahara M."/>
            <person name="Hoon S."/>
            <person name="Gangu V."/>
            <person name="Roy S.W."/>
            <person name="Irimia M."/>
            <person name="Korzh V."/>
            <person name="Kondrychyn I."/>
            <person name="Lim Z.W."/>
            <person name="Tay B.H."/>
            <person name="Tohari S."/>
            <person name="Kong K.W."/>
            <person name="Ho S."/>
            <person name="Lorente-Galdos B."/>
            <person name="Quilez J."/>
            <person name="Marques-Bonet T."/>
            <person name="Raney B.J."/>
            <person name="Ingham P.W."/>
            <person name="Tay A."/>
            <person name="Hillier L.W."/>
            <person name="Minx P."/>
            <person name="Boehm T."/>
            <person name="Wilson R.K."/>
            <person name="Brenner S."/>
            <person name="Warren W.C."/>
        </authorList>
    </citation>
    <scope>NUCLEOTIDE SEQUENCE [LARGE SCALE GENOMIC DNA]</scope>
</reference>
<feature type="region of interest" description="Disordered" evidence="2">
    <location>
        <begin position="1391"/>
        <end position="1428"/>
    </location>
</feature>
<dbReference type="Ensembl" id="ENSCMIT00000049544.1">
    <property type="protein sequence ID" value="ENSCMIP00000048866.1"/>
    <property type="gene ID" value="ENSCMIG00000019941.1"/>
</dbReference>
<feature type="compositionally biased region" description="Polar residues" evidence="2">
    <location>
        <begin position="51"/>
        <end position="66"/>
    </location>
</feature>
<dbReference type="GeneTree" id="ENSGT00950000182870"/>
<sequence>MSIDFDSGALAIQHEEEVYDQEDYEREQELHQLLTDLPDDMLEDSRDISSPELNYSGCSANSGTGRVQQTWEQKQDWSRHQEVSSNPGAKDACFTTDYTLHNGHNGEYDDHYGCDQYQTDYMYNQEDEQVKEHEPQVDNELQHNRWSDSHKLEEHQCTYEKGGYSFPHANSNEAPGENCMNGDSYESDYYHLPNSYLQAGGYNNGICKSNGQNGFGNHLGKIPDYHPNQRVLQHFIAPEHAATETPDSYKVKYNPYPAAHPPRGNFNPDETKEADKGFDQMQKDFLNTGESSAEAHQFAQLQILYNARGRQLDELQQKLEERARDIRYLNHQLAIVKGEKDGLALRSQNSQTLLQDAKELEVKLQGEIKALEAKVQGLTISEEESMKNMKIAEAAMDSMQQQMLELRRSESLTRAREQHDNVIGVLKQKHDETILAMQQKLDAACSALEEQKDNCKRLEEQVKQLERQQEEAKLEKAEIINGLTKSLEASQLQCRELLQTGSMQEITQLRIKLQQVQSAKKISDSMNKALQEEMTDFKEQISLYESAAKIDAFIKETPDQTEALLTDSYVDLGIKKGNWKVPRFQSTVRREDSDKMSKDEVILDLKVELERSLSIIKTKRQQLIQLQNEAKERQKQIAELKEQLENTEKTARNHEVRACALEKQLEALGPYSSTSEKALREEIERLQSGKQVLFEKIEEGQQQIEKLTGSEKQFKEANQELYSEMRQMIQEFNQNKQEAIERCERIYQQHHEDSKYRLQQELHEQHELEKAQLIQLYEEQITQLTTKLDQLNKEMSGVQECYITICKDKDSLESRLKEEMAHILRTTELEVKDQAIQAVEGEWQFNRDRTIEEIKRKYSPEKKQNCQNDQTCQTKLSSDTEIYTRQELETRLASQQLTLEQQSQEQRIRAVGEALKQLELTLEKDHEENVAKQVEMAVTKARKHWLQELTSLPEYRNHLQTEKEKWESEHEQDAAKQISMIFKANEDKWKKHSVKESEQAGSSVKISELQEKILALEHELDLVKEKDAAFTKAELAKARAQWNKEKSEEINRIQELNEKDYQVFLAEHRNKLNEILKKTKEDFIQQRNELLAQKESELNQYFLKKQNEWSAQQAEKIHLERQRCECEIIAELEHLVSEIPEHLIVESETQCFRMKGYSNTFRNSTNASLDYVNDCLHKACRKMVEKILQTINEKESKLDLQDALQESKRQHEEYKSEKEAQLRKFILSELQLRQKLERLENSLGQETKTKDEEHEASVKLMQKANDDLVRRLKEESTGSKMNVRLQENCDFGKTDKNSSAKGLEEIRHQYLRAVDKIRGDMLCYIHESKERAAKMIRTEVLKERQQTARKMRKYYLTCLQQLLADSGKNEGAEKRIMSAASKLAAMAKALETPLPNRNRNKTEITNDHPGGKHSDQTPGIPKKNRLPNEADCNQVNHIESQSSSEKQARKCLKPGAPNTINKEFVPHHFNKVLSLATVQNGTSGEELFTKRNQGDACAVDRNPGLSEFQNTTFKTKDGHQMNGAVVTNVQKPKLHKAASVSHHYDLASYHPQMSLSKAHMFSSIDSLSDGSELHLTHESQSLIPKTKHLHYSSEEHLSFKNLAGVSLNVHETPERDESGCLTSIEDKGLYTLESLDFWKTEGILCQPHSSTTNVRVELGANALALPGGHLLHKTVSLSRDTPRMPTSIESLSSEVSSLSDGEGTRFSAMTTQVKSAQHTDIIQNLAQGSRTVHSGEQLITRPQKYLCNTESALDSRTAKLAKSDCGKQHIPKRCTSHLISNLHVRQQDSGFDSPFFDFH</sequence>
<evidence type="ECO:0000256" key="1">
    <source>
        <dbReference type="SAM" id="Coils"/>
    </source>
</evidence>
<organism evidence="4 5">
    <name type="scientific">Callorhinchus milii</name>
    <name type="common">Ghost shark</name>
    <dbReference type="NCBI Taxonomy" id="7868"/>
    <lineage>
        <taxon>Eukaryota</taxon>
        <taxon>Metazoa</taxon>
        <taxon>Chordata</taxon>
        <taxon>Craniata</taxon>
        <taxon>Vertebrata</taxon>
        <taxon>Chondrichthyes</taxon>
        <taxon>Holocephali</taxon>
        <taxon>Chimaeriformes</taxon>
        <taxon>Callorhinchidae</taxon>
        <taxon>Callorhinchus</taxon>
    </lineage>
</organism>
<feature type="coiled-coil region" evidence="1">
    <location>
        <begin position="312"/>
        <end position="409"/>
    </location>
</feature>
<feature type="coiled-coil region" evidence="1">
    <location>
        <begin position="434"/>
        <end position="482"/>
    </location>
</feature>
<dbReference type="CTD" id="22995"/>
<accession>A0A4W3K972</accession>
<feature type="region of interest" description="Disordered" evidence="2">
    <location>
        <begin position="38"/>
        <end position="66"/>
    </location>
</feature>
<feature type="coiled-coil region" evidence="1">
    <location>
        <begin position="711"/>
        <end position="801"/>
    </location>
</feature>
<dbReference type="GeneID" id="103187034"/>
<reference evidence="4" key="4">
    <citation type="submission" date="2025-08" db="UniProtKB">
        <authorList>
            <consortium name="Ensembl"/>
        </authorList>
    </citation>
    <scope>IDENTIFICATION</scope>
</reference>